<evidence type="ECO:0000256" key="10">
    <source>
        <dbReference type="ARBA" id="ARBA00022968"/>
    </source>
</evidence>
<name>A0AAY4CXR2_9TELE</name>
<comment type="subcellular location">
    <subcellularLocation>
        <location evidence="3">Endoplasmic reticulum membrane</location>
        <topology evidence="3">Single-pass type II membrane protein</topology>
    </subcellularLocation>
    <subcellularLocation>
        <location evidence="2">Endoplasmic reticulum membrane</location>
        <topology evidence="2">Single-pass type III membrane protein</topology>
    </subcellularLocation>
    <subcellularLocation>
        <location evidence="1">Nucleus</location>
    </subcellularLocation>
</comment>
<dbReference type="GeneID" id="114793396"/>
<proteinExistence type="inferred from homology"/>
<evidence type="ECO:0000256" key="1">
    <source>
        <dbReference type="ARBA" id="ARBA00004123"/>
    </source>
</evidence>
<evidence type="ECO:0000256" key="22">
    <source>
        <dbReference type="ARBA" id="ARBA00023242"/>
    </source>
</evidence>
<feature type="compositionally biased region" description="Basic residues" evidence="25">
    <location>
        <begin position="732"/>
        <end position="742"/>
    </location>
</feature>
<keyword evidence="21" id="KW-0753">Steroid metabolism</keyword>
<evidence type="ECO:0000313" key="28">
    <source>
        <dbReference type="Proteomes" id="UP000694580"/>
    </source>
</evidence>
<keyword evidence="15" id="KW-0238">DNA-binding</keyword>
<feature type="region of interest" description="Disordered" evidence="25">
    <location>
        <begin position="721"/>
        <end position="742"/>
    </location>
</feature>
<dbReference type="PANTHER" id="PTHR24411:SF31">
    <property type="entry name" value="ENDOPLASMIC RETICULUM MEMBRANE SENSOR NFE2L1"/>
    <property type="match status" value="1"/>
</dbReference>
<keyword evidence="13" id="KW-0443">Lipid metabolism</keyword>
<reference evidence="27" key="2">
    <citation type="submission" date="2025-08" db="UniProtKB">
        <authorList>
            <consortium name="Ensembl"/>
        </authorList>
    </citation>
    <scope>IDENTIFICATION</scope>
</reference>
<evidence type="ECO:0000256" key="9">
    <source>
        <dbReference type="ARBA" id="ARBA00022824"/>
    </source>
</evidence>
<evidence type="ECO:0000256" key="7">
    <source>
        <dbReference type="ARBA" id="ARBA00022548"/>
    </source>
</evidence>
<keyword evidence="28" id="KW-1185">Reference proteome</keyword>
<evidence type="ECO:0000256" key="20">
    <source>
        <dbReference type="ARBA" id="ARBA00023180"/>
    </source>
</evidence>
<dbReference type="InterPro" id="IPR004827">
    <property type="entry name" value="bZIP"/>
</dbReference>
<protein>
    <recommendedName>
        <fullName evidence="5">Endoplasmic reticulum membrane sensor NFE2L1</fullName>
    </recommendedName>
    <alternativeName>
        <fullName evidence="24">Nuclear factor erythroid 2-related factor 1</fullName>
    </alternativeName>
    <alternativeName>
        <fullName evidence="23">Nuclear factor, erythroid derived 2, like 1</fullName>
    </alternativeName>
</protein>
<dbReference type="RefSeq" id="XP_028840953.1">
    <property type="nucleotide sequence ID" value="XM_028985120.1"/>
</dbReference>
<keyword evidence="16" id="KW-0472">Membrane</keyword>
<evidence type="ECO:0000256" key="19">
    <source>
        <dbReference type="ARBA" id="ARBA00023166"/>
    </source>
</evidence>
<evidence type="ECO:0000256" key="2">
    <source>
        <dbReference type="ARBA" id="ARBA00004643"/>
    </source>
</evidence>
<keyword evidence="7" id="KW-0153">Cholesterol metabolism</keyword>
<reference evidence="27" key="3">
    <citation type="submission" date="2025-09" db="UniProtKB">
        <authorList>
            <consortium name="Ensembl"/>
        </authorList>
    </citation>
    <scope>IDENTIFICATION</scope>
</reference>
<evidence type="ECO:0000259" key="26">
    <source>
        <dbReference type="PROSITE" id="PS50217"/>
    </source>
</evidence>
<keyword evidence="10" id="KW-0735">Signal-anchor</keyword>
<evidence type="ECO:0000256" key="21">
    <source>
        <dbReference type="ARBA" id="ARBA00023221"/>
    </source>
</evidence>
<keyword evidence="17" id="KW-0010">Activator</keyword>
<dbReference type="PANTHER" id="PTHR24411">
    <property type="entry name" value="NUCLEAR FACTOR ERYTHROID 2-RELATED FACTOR"/>
    <property type="match status" value="1"/>
</dbReference>
<dbReference type="RefSeq" id="XP_028840955.1">
    <property type="nucleotide sequence ID" value="XM_028985122.1"/>
</dbReference>
<evidence type="ECO:0000256" key="23">
    <source>
        <dbReference type="ARBA" id="ARBA00030985"/>
    </source>
</evidence>
<keyword evidence="14" id="KW-0446">Lipid-binding</keyword>
<evidence type="ECO:0000256" key="17">
    <source>
        <dbReference type="ARBA" id="ARBA00023159"/>
    </source>
</evidence>
<dbReference type="RefSeq" id="XP_028840954.1">
    <property type="nucleotide sequence ID" value="XM_028985121.1"/>
</dbReference>
<evidence type="ECO:0000256" key="18">
    <source>
        <dbReference type="ARBA" id="ARBA00023163"/>
    </source>
</evidence>
<dbReference type="GeneTree" id="ENSGT00950000182892"/>
<dbReference type="GO" id="GO:0008203">
    <property type="term" value="P:cholesterol metabolic process"/>
    <property type="evidence" value="ECO:0007669"/>
    <property type="project" value="UniProtKB-KW"/>
</dbReference>
<evidence type="ECO:0000256" key="15">
    <source>
        <dbReference type="ARBA" id="ARBA00023125"/>
    </source>
</evidence>
<organism evidence="27 28">
    <name type="scientific">Denticeps clupeoides</name>
    <name type="common">denticle herring</name>
    <dbReference type="NCBI Taxonomy" id="299321"/>
    <lineage>
        <taxon>Eukaryota</taxon>
        <taxon>Metazoa</taxon>
        <taxon>Chordata</taxon>
        <taxon>Craniata</taxon>
        <taxon>Vertebrata</taxon>
        <taxon>Euteleostomi</taxon>
        <taxon>Actinopterygii</taxon>
        <taxon>Neopterygii</taxon>
        <taxon>Teleostei</taxon>
        <taxon>Clupei</taxon>
        <taxon>Clupeiformes</taxon>
        <taxon>Denticipitoidei</taxon>
        <taxon>Denticipitidae</taxon>
        <taxon>Denticeps</taxon>
    </lineage>
</organism>
<dbReference type="Ensembl" id="ENSDCDT00010047127.1">
    <property type="protein sequence ID" value="ENSDCDP00010037544.1"/>
    <property type="gene ID" value="ENSDCDG00010024472.1"/>
</dbReference>
<evidence type="ECO:0000256" key="24">
    <source>
        <dbReference type="ARBA" id="ARBA00031659"/>
    </source>
</evidence>
<dbReference type="InterPro" id="IPR004826">
    <property type="entry name" value="bZIP_Maf"/>
</dbReference>
<keyword evidence="6" id="KW-0678">Repressor</keyword>
<keyword evidence="11" id="KW-1133">Transmembrane helix</keyword>
<dbReference type="GO" id="GO:0000978">
    <property type="term" value="F:RNA polymerase II cis-regulatory region sequence-specific DNA binding"/>
    <property type="evidence" value="ECO:0007669"/>
    <property type="project" value="InterPro"/>
</dbReference>
<feature type="region of interest" description="Disordered" evidence="25">
    <location>
        <begin position="107"/>
        <end position="132"/>
    </location>
</feature>
<evidence type="ECO:0000256" key="11">
    <source>
        <dbReference type="ARBA" id="ARBA00022989"/>
    </source>
</evidence>
<comment type="similarity">
    <text evidence="4">Belongs to the bZIP family. CNC subfamily.</text>
</comment>
<accession>A0AAY4CXR2</accession>
<dbReference type="PROSITE" id="PS00036">
    <property type="entry name" value="BZIP_BASIC"/>
    <property type="match status" value="1"/>
</dbReference>
<keyword evidence="22" id="KW-0539">Nucleus</keyword>
<dbReference type="InterPro" id="IPR047167">
    <property type="entry name" value="NFE2-like"/>
</dbReference>
<keyword evidence="12" id="KW-0805">Transcription regulation</keyword>
<keyword evidence="18" id="KW-0804">Transcription</keyword>
<evidence type="ECO:0000256" key="16">
    <source>
        <dbReference type="ARBA" id="ARBA00023136"/>
    </source>
</evidence>
<keyword evidence="9" id="KW-0256">Endoplasmic reticulum</keyword>
<sequence>MCLKKYLADDLIQVSILLSLCGVRVDVDPYLLPLREIIQGQSSGLTQTHFHDLRNSLGRQGLQPKSVDVDGFFMMRQFQGWVRSLDRLQVPAMQLETWLVHSEHGPLASAAGQTGPLSGAAGQEGSGDSSGLSIRMGEGVEDMMDDGLGAVSALHVDQEDEDELIKEGAHADQRAEQDTFDYVTNQQSGETLISPLDGTNNEWEQNGVERWSDDTPFMRHVIQVFGEDVCELPIADRVETELSLQDYLRLEGDPELPDPELMESDADHLLAHQSLLSPLIPLEDPSLDLEQNWQDILAIMEPQEMEDEAYHYSAHSEEGMTLSGPTDFVNEALSLHQATFSSFSQEAGSTSDRSSTLEVTPPHSAEHLSSFYNSSQDLDGDPFEIADLFPLPGGEDHALSNNSPFHSSSYTFLDEPALASSLEPLLREVILREISLEDLAVQEGISQFQISQLEEHLDSDSGLSLNFSHSPASSSQSCCSCSSACSHCSSTASSSSDTAYQSGSEEVMGFGEGAVGGSMSSKMCREMSLEPGYYQQFPWLEHIGHDHTYNQPLSSSLSQKKPQKSFSKELLRTEDQAKCTTRDEYRAHAMRIPFSNEHIISLPVEEFNDLLSRHQLSDAQLTLVRDIRRRGKNKMAAQNCRQRKLDTLSGLEQSVADLRLRRARLIKEKAAFLHSVREMKQCLSRLCQEVFPGPINDQARSYGTDDYALPLTSEHHAMLSSHLMTNSESKSKPCRKQKLKKK</sequence>
<evidence type="ECO:0000256" key="4">
    <source>
        <dbReference type="ARBA" id="ARBA00008157"/>
    </source>
</evidence>
<dbReference type="SMART" id="SM00338">
    <property type="entry name" value="BRLZ"/>
    <property type="match status" value="1"/>
</dbReference>
<evidence type="ECO:0000313" key="27">
    <source>
        <dbReference type="Ensembl" id="ENSDCDP00010037544.1"/>
    </source>
</evidence>
<keyword evidence="20" id="KW-0325">Glycoprotein</keyword>
<dbReference type="PROSITE" id="PS50217">
    <property type="entry name" value="BZIP"/>
    <property type="match status" value="1"/>
</dbReference>
<dbReference type="Pfam" id="PF03131">
    <property type="entry name" value="bZIP_Maf"/>
    <property type="match status" value="1"/>
</dbReference>
<dbReference type="AlphaFoldDB" id="A0AAY4CXR2"/>
<keyword evidence="8" id="KW-0812">Transmembrane</keyword>
<evidence type="ECO:0000256" key="25">
    <source>
        <dbReference type="SAM" id="MobiDB-lite"/>
    </source>
</evidence>
<evidence type="ECO:0000256" key="6">
    <source>
        <dbReference type="ARBA" id="ARBA00022491"/>
    </source>
</evidence>
<keyword evidence="19" id="KW-1207">Sterol metabolism</keyword>
<dbReference type="GO" id="GO:0005634">
    <property type="term" value="C:nucleus"/>
    <property type="evidence" value="ECO:0007669"/>
    <property type="project" value="UniProtKB-SubCell"/>
</dbReference>
<gene>
    <name evidence="27" type="primary">nfe2l1a</name>
</gene>
<evidence type="ECO:0000256" key="5">
    <source>
        <dbReference type="ARBA" id="ARBA00020485"/>
    </source>
</evidence>
<dbReference type="Gene3D" id="1.10.880.10">
    <property type="entry name" value="Transcription factor, Skn-1-like, DNA-binding domain"/>
    <property type="match status" value="1"/>
</dbReference>
<evidence type="ECO:0000256" key="3">
    <source>
        <dbReference type="ARBA" id="ARBA00004648"/>
    </source>
</evidence>
<evidence type="ECO:0000256" key="14">
    <source>
        <dbReference type="ARBA" id="ARBA00023121"/>
    </source>
</evidence>
<evidence type="ECO:0000256" key="12">
    <source>
        <dbReference type="ARBA" id="ARBA00023015"/>
    </source>
</evidence>
<evidence type="ECO:0000256" key="13">
    <source>
        <dbReference type="ARBA" id="ARBA00023098"/>
    </source>
</evidence>
<dbReference type="SUPFAM" id="SSF47454">
    <property type="entry name" value="A DNA-binding domain in eukaryotic transcription factors"/>
    <property type="match status" value="1"/>
</dbReference>
<evidence type="ECO:0000256" key="8">
    <source>
        <dbReference type="ARBA" id="ARBA00022692"/>
    </source>
</evidence>
<dbReference type="GO" id="GO:0008289">
    <property type="term" value="F:lipid binding"/>
    <property type="evidence" value="ECO:0007669"/>
    <property type="project" value="UniProtKB-KW"/>
</dbReference>
<reference evidence="27 28" key="1">
    <citation type="submission" date="2020-06" db="EMBL/GenBank/DDBJ databases">
        <authorList>
            <consortium name="Wellcome Sanger Institute Data Sharing"/>
        </authorList>
    </citation>
    <scope>NUCLEOTIDE SEQUENCE [LARGE SCALE GENOMIC DNA]</scope>
</reference>
<dbReference type="InterPro" id="IPR008917">
    <property type="entry name" value="TF_DNA-bd_sf"/>
</dbReference>
<dbReference type="GO" id="GO:0000981">
    <property type="term" value="F:DNA-binding transcription factor activity, RNA polymerase II-specific"/>
    <property type="evidence" value="ECO:0007669"/>
    <property type="project" value="TreeGrafter"/>
</dbReference>
<feature type="domain" description="BZIP" evidence="26">
    <location>
        <begin position="623"/>
        <end position="686"/>
    </location>
</feature>
<dbReference type="CDD" id="cd14720">
    <property type="entry name" value="bZIP_NFE2-like"/>
    <property type="match status" value="1"/>
</dbReference>
<dbReference type="GO" id="GO:0005789">
    <property type="term" value="C:endoplasmic reticulum membrane"/>
    <property type="evidence" value="ECO:0007669"/>
    <property type="project" value="UniProtKB-SubCell"/>
</dbReference>
<dbReference type="Proteomes" id="UP000694580">
    <property type="component" value="Chromosome 7"/>
</dbReference>